<keyword evidence="6 11" id="KW-0418">Kinase</keyword>
<dbReference type="PROSITE" id="PS51257">
    <property type="entry name" value="PROKAR_LIPOPROTEIN"/>
    <property type="match status" value="1"/>
</dbReference>
<evidence type="ECO:0000256" key="4">
    <source>
        <dbReference type="ARBA" id="ARBA00022553"/>
    </source>
</evidence>
<keyword evidence="12" id="KW-1185">Reference proteome</keyword>
<feature type="domain" description="Histidine kinase" evidence="9">
    <location>
        <begin position="464"/>
        <end position="568"/>
    </location>
</feature>
<dbReference type="Pfam" id="PF00672">
    <property type="entry name" value="HAMP"/>
    <property type="match status" value="1"/>
</dbReference>
<dbReference type="Gene3D" id="3.30.565.10">
    <property type="entry name" value="Histidine kinase-like ATPase, C-terminal domain"/>
    <property type="match status" value="1"/>
</dbReference>
<organism evidence="11 12">
    <name type="scientific">Blautia stercoris</name>
    <dbReference type="NCBI Taxonomy" id="871664"/>
    <lineage>
        <taxon>Bacteria</taxon>
        <taxon>Bacillati</taxon>
        <taxon>Bacillota</taxon>
        <taxon>Clostridia</taxon>
        <taxon>Lachnospirales</taxon>
        <taxon>Lachnospiraceae</taxon>
        <taxon>Blautia</taxon>
    </lineage>
</organism>
<evidence type="ECO:0000256" key="5">
    <source>
        <dbReference type="ARBA" id="ARBA00022679"/>
    </source>
</evidence>
<dbReference type="GO" id="GO:0016301">
    <property type="term" value="F:kinase activity"/>
    <property type="evidence" value="ECO:0007669"/>
    <property type="project" value="UniProtKB-KW"/>
</dbReference>
<dbReference type="PROSITE" id="PS50109">
    <property type="entry name" value="HIS_KIN"/>
    <property type="match status" value="1"/>
</dbReference>
<dbReference type="Pfam" id="PF02518">
    <property type="entry name" value="HATPase_c"/>
    <property type="match status" value="1"/>
</dbReference>
<dbReference type="CDD" id="cd06225">
    <property type="entry name" value="HAMP"/>
    <property type="match status" value="1"/>
</dbReference>
<dbReference type="InterPro" id="IPR010559">
    <property type="entry name" value="Sig_transdc_His_kin_internal"/>
</dbReference>
<comment type="catalytic activity">
    <reaction evidence="1">
        <text>ATP + protein L-histidine = ADP + protein N-phospho-L-histidine.</text>
        <dbReference type="EC" id="2.7.13.3"/>
    </reaction>
</comment>
<dbReference type="Proteomes" id="UP000661649">
    <property type="component" value="Unassembled WGS sequence"/>
</dbReference>
<dbReference type="SMART" id="SM00387">
    <property type="entry name" value="HATPase_c"/>
    <property type="match status" value="1"/>
</dbReference>
<evidence type="ECO:0000313" key="12">
    <source>
        <dbReference type="Proteomes" id="UP000661649"/>
    </source>
</evidence>
<feature type="transmembrane region" description="Helical" evidence="8">
    <location>
        <begin position="280"/>
        <end position="300"/>
    </location>
</feature>
<dbReference type="PANTHER" id="PTHR34220">
    <property type="entry name" value="SENSOR HISTIDINE KINASE YPDA"/>
    <property type="match status" value="1"/>
</dbReference>
<accession>A0ABR7P8Y8</accession>
<gene>
    <name evidence="11" type="ORF">H8712_03635</name>
</gene>
<comment type="subcellular location">
    <subcellularLocation>
        <location evidence="2">Membrane</location>
    </subcellularLocation>
</comment>
<dbReference type="RefSeq" id="WP_187558240.1">
    <property type="nucleotide sequence ID" value="NZ_JACRTP010000001.1"/>
</dbReference>
<feature type="domain" description="HAMP" evidence="10">
    <location>
        <begin position="302"/>
        <end position="354"/>
    </location>
</feature>
<dbReference type="SUPFAM" id="SSF158472">
    <property type="entry name" value="HAMP domain-like"/>
    <property type="match status" value="1"/>
</dbReference>
<evidence type="ECO:0000259" key="9">
    <source>
        <dbReference type="PROSITE" id="PS50109"/>
    </source>
</evidence>
<dbReference type="PANTHER" id="PTHR34220:SF7">
    <property type="entry name" value="SENSOR HISTIDINE KINASE YPDA"/>
    <property type="match status" value="1"/>
</dbReference>
<evidence type="ECO:0000256" key="7">
    <source>
        <dbReference type="ARBA" id="ARBA00023012"/>
    </source>
</evidence>
<evidence type="ECO:0000256" key="3">
    <source>
        <dbReference type="ARBA" id="ARBA00012438"/>
    </source>
</evidence>
<keyword evidence="8" id="KW-0812">Transmembrane</keyword>
<dbReference type="InterPro" id="IPR003660">
    <property type="entry name" value="HAMP_dom"/>
</dbReference>
<evidence type="ECO:0000256" key="8">
    <source>
        <dbReference type="SAM" id="Phobius"/>
    </source>
</evidence>
<dbReference type="PROSITE" id="PS50885">
    <property type="entry name" value="HAMP"/>
    <property type="match status" value="1"/>
</dbReference>
<dbReference type="SUPFAM" id="SSF55874">
    <property type="entry name" value="ATPase domain of HSP90 chaperone/DNA topoisomerase II/histidine kinase"/>
    <property type="match status" value="1"/>
</dbReference>
<evidence type="ECO:0000256" key="6">
    <source>
        <dbReference type="ARBA" id="ARBA00022777"/>
    </source>
</evidence>
<dbReference type="EC" id="2.7.13.3" evidence="3"/>
<keyword evidence="8" id="KW-1133">Transmembrane helix</keyword>
<dbReference type="EMBL" id="JACRTP010000001">
    <property type="protein sequence ID" value="MBC8627722.1"/>
    <property type="molecule type" value="Genomic_DNA"/>
</dbReference>
<keyword evidence="8" id="KW-0472">Membrane</keyword>
<keyword evidence="5" id="KW-0808">Transferase</keyword>
<feature type="transmembrane region" description="Helical" evidence="8">
    <location>
        <begin position="9"/>
        <end position="30"/>
    </location>
</feature>
<comment type="caution">
    <text evidence="11">The sequence shown here is derived from an EMBL/GenBank/DDBJ whole genome shotgun (WGS) entry which is preliminary data.</text>
</comment>
<dbReference type="Pfam" id="PF06580">
    <property type="entry name" value="His_kinase"/>
    <property type="match status" value="1"/>
</dbReference>
<dbReference type="InterPro" id="IPR005467">
    <property type="entry name" value="His_kinase_dom"/>
</dbReference>
<reference evidence="11 12" key="1">
    <citation type="submission" date="2020-08" db="EMBL/GenBank/DDBJ databases">
        <title>Genome public.</title>
        <authorList>
            <person name="Liu C."/>
            <person name="Sun Q."/>
        </authorList>
    </citation>
    <scope>NUCLEOTIDE SEQUENCE [LARGE SCALE GENOMIC DNA]</scope>
    <source>
        <strain evidence="11 12">3_YM_SP_D4_24.mj</strain>
    </source>
</reference>
<dbReference type="Gene3D" id="6.10.340.10">
    <property type="match status" value="1"/>
</dbReference>
<protein>
    <recommendedName>
        <fullName evidence="3">histidine kinase</fullName>
        <ecNumber evidence="3">2.7.13.3</ecNumber>
    </recommendedName>
</protein>
<keyword evidence="7" id="KW-0902">Two-component regulatory system</keyword>
<evidence type="ECO:0000313" key="11">
    <source>
        <dbReference type="EMBL" id="MBC8627722.1"/>
    </source>
</evidence>
<proteinExistence type="predicted"/>
<dbReference type="SMART" id="SM00304">
    <property type="entry name" value="HAMP"/>
    <property type="match status" value="1"/>
</dbReference>
<evidence type="ECO:0000256" key="1">
    <source>
        <dbReference type="ARBA" id="ARBA00000085"/>
    </source>
</evidence>
<keyword evidence="4" id="KW-0597">Phosphoprotein</keyword>
<evidence type="ECO:0000259" key="10">
    <source>
        <dbReference type="PROSITE" id="PS50885"/>
    </source>
</evidence>
<dbReference type="InterPro" id="IPR036890">
    <property type="entry name" value="HATPase_C_sf"/>
</dbReference>
<sequence length="570" mass="65283">MKQSIRKKVLLAILLVTILTSCCITVVFYFRSASMIEKNYTETVYSRVRQTMESFDNSMKELYYKNIEIAGKEELQREIEQYRESNNADELESLAEILRACKKNEDRLSSIDLILPKEQIAVTSEDFPVYKREIPKEEIQTIKEMEEKTARPVMVKNSVHENRTQVTEIQPIYDEEQNILAYLLLNVEERTLYYQYIDPIYDENMNQALVYDENEVVVTGMNSKEAGKACAEEMCLKQNGIFQKEKGVIVIGYKGAFSGCQLSIAVQRNAILRQLRQMQIFLIVIVLVFLFVAIVLAGSLTRAIYRPIKKLTDTVEQVGEGDLSLRAEVETGDEIGILCREFNVMLDDIQELIQKVIEEERLKKDAELEALQYQITPHFMYNTLNSIKFAALIRGEKELGGLIGDFVELLQATISKKGTFLTVADEFHILNNYVHLQEFRYQGSFRVRYEMEEGAGGCYIPRLILQPLVENAILHGIDMKEKNGEIILRAKLEQDRLRLFVVDNGRGMTKEQVDTLLHSKAKKTNGLSAIGVPNIKERLELYYGEEGGLVYQSSESGTTAEIFLPAKKEL</sequence>
<name>A0ABR7P8Y8_9FIRM</name>
<evidence type="ECO:0000256" key="2">
    <source>
        <dbReference type="ARBA" id="ARBA00004370"/>
    </source>
</evidence>
<dbReference type="InterPro" id="IPR003594">
    <property type="entry name" value="HATPase_dom"/>
</dbReference>
<dbReference type="InterPro" id="IPR050640">
    <property type="entry name" value="Bact_2-comp_sensor_kinase"/>
</dbReference>